<evidence type="ECO:0000256" key="1">
    <source>
        <dbReference type="NCBIfam" id="TIGR00697"/>
    </source>
</evidence>
<feature type="transmembrane region" description="Helical" evidence="2">
    <location>
        <begin position="175"/>
        <end position="200"/>
    </location>
</feature>
<feature type="transmembrane region" description="Helical" evidence="2">
    <location>
        <begin position="36"/>
        <end position="54"/>
    </location>
</feature>
<keyword evidence="2" id="KW-0812">Transmembrane</keyword>
<evidence type="ECO:0000313" key="3">
    <source>
        <dbReference type="EMBL" id="GAN77785.1"/>
    </source>
</evidence>
<proteinExistence type="predicted"/>
<keyword evidence="2" id="KW-0472">Membrane</keyword>
<feature type="transmembrane region" description="Helical" evidence="2">
    <location>
        <begin position="144"/>
        <end position="163"/>
    </location>
</feature>
<feature type="transmembrane region" description="Helical" evidence="2">
    <location>
        <begin position="60"/>
        <end position="84"/>
    </location>
</feature>
<dbReference type="Proteomes" id="UP000032680">
    <property type="component" value="Unassembled WGS sequence"/>
</dbReference>
<accession>A0A0D6P7P4</accession>
<keyword evidence="2" id="KW-1133">Transmembrane helix</keyword>
<organism evidence="3 4">
    <name type="scientific">Acidisphaera rubrifaciens HS-AP3</name>
    <dbReference type="NCBI Taxonomy" id="1231350"/>
    <lineage>
        <taxon>Bacteria</taxon>
        <taxon>Pseudomonadati</taxon>
        <taxon>Pseudomonadota</taxon>
        <taxon>Alphaproteobacteria</taxon>
        <taxon>Acetobacterales</taxon>
        <taxon>Acetobacteraceae</taxon>
        <taxon>Acidisphaera</taxon>
    </lineage>
</organism>
<dbReference type="AlphaFoldDB" id="A0A0D6P7P4"/>
<gene>
    <name evidence="3" type="ORF">Asru_0459_03</name>
</gene>
<dbReference type="RefSeq" id="WP_048862021.1">
    <property type="nucleotide sequence ID" value="NZ_BANB01000459.1"/>
</dbReference>
<dbReference type="OrthoDB" id="9805479at2"/>
<keyword evidence="4" id="KW-1185">Reference proteome</keyword>
<sequence length="264" mass="28816">MLSDWVGLVWIVGTIFASFAAVGIGILMAEMFGRQYAVLWVVGIQGAFQIFISFTSAQFVSLVLGGVTFITIAGSLVYPTLELGQNYLSEFYGFEISRTSVHAQMLCRIMTSILLLFLFLLPFPSHFEQSHSAFLSLNKIVPRIAVASIIATWITGLVMVYVYDAVRNLTGDRKMWLRAVSANVVSMAVNSVLFVIMAFAGVVSASVLVNMILIQILFKFIDSFFELGFLYGLRSLKGRGILGRSADPVLPVALSTSAPTGQPS</sequence>
<name>A0A0D6P7P4_9PROT</name>
<dbReference type="InterPro" id="IPR003744">
    <property type="entry name" value="YhhQ"/>
</dbReference>
<feature type="transmembrane region" description="Helical" evidence="2">
    <location>
        <begin position="105"/>
        <end position="124"/>
    </location>
</feature>
<reference evidence="3 4" key="1">
    <citation type="submission" date="2012-11" db="EMBL/GenBank/DDBJ databases">
        <title>Whole genome sequence of Acidisphaera rubrifaciens HS-AP3.</title>
        <authorList>
            <person name="Azuma Y."/>
            <person name="Higashiura N."/>
            <person name="Hirakawa H."/>
            <person name="Matsushita K."/>
        </authorList>
    </citation>
    <scope>NUCLEOTIDE SEQUENCE [LARGE SCALE GENOMIC DNA]</scope>
    <source>
        <strain evidence="3 4">HS-AP3</strain>
    </source>
</reference>
<evidence type="ECO:0000313" key="4">
    <source>
        <dbReference type="Proteomes" id="UP000032680"/>
    </source>
</evidence>
<dbReference type="PANTHER" id="PTHR34300:SF2">
    <property type="entry name" value="QUEUOSINE PRECURSOR TRANSPORTER-RELATED"/>
    <property type="match status" value="1"/>
</dbReference>
<protein>
    <recommendedName>
        <fullName evidence="1">Queuosine precursor transporter</fullName>
    </recommendedName>
</protein>
<dbReference type="Pfam" id="PF02592">
    <property type="entry name" value="Vut_1"/>
    <property type="match status" value="1"/>
</dbReference>
<dbReference type="NCBIfam" id="TIGR00697">
    <property type="entry name" value="queuosine precursor transporter"/>
    <property type="match status" value="1"/>
</dbReference>
<dbReference type="EMBL" id="BANB01000459">
    <property type="protein sequence ID" value="GAN77785.1"/>
    <property type="molecule type" value="Genomic_DNA"/>
</dbReference>
<feature type="transmembrane region" description="Helical" evidence="2">
    <location>
        <begin position="6"/>
        <end position="29"/>
    </location>
</feature>
<feature type="transmembrane region" description="Helical" evidence="2">
    <location>
        <begin position="212"/>
        <end position="233"/>
    </location>
</feature>
<dbReference type="PANTHER" id="PTHR34300">
    <property type="entry name" value="QUEUOSINE PRECURSOR TRANSPORTER-RELATED"/>
    <property type="match status" value="1"/>
</dbReference>
<evidence type="ECO:0000256" key="2">
    <source>
        <dbReference type="SAM" id="Phobius"/>
    </source>
</evidence>
<comment type="caution">
    <text evidence="3">The sequence shown here is derived from an EMBL/GenBank/DDBJ whole genome shotgun (WGS) entry which is preliminary data.</text>
</comment>